<evidence type="ECO:0000313" key="2">
    <source>
        <dbReference type="EMBL" id="MBS3057673.1"/>
    </source>
</evidence>
<name>A0A8T4KRM7_9ARCH</name>
<keyword evidence="1" id="KW-1133">Transmembrane helix</keyword>
<reference evidence="2" key="1">
    <citation type="submission" date="2021-03" db="EMBL/GenBank/DDBJ databases">
        <authorList>
            <person name="Jaffe A."/>
        </authorList>
    </citation>
    <scope>NUCLEOTIDE SEQUENCE</scope>
    <source>
        <strain evidence="2">RIFCSPHIGHO2_01_FULL_AR10_44_11</strain>
    </source>
</reference>
<accession>A0A8T4KRM7</accession>
<dbReference type="Proteomes" id="UP000677687">
    <property type="component" value="Unassembled WGS sequence"/>
</dbReference>
<organism evidence="2 3">
    <name type="scientific">Candidatus Iainarchaeum sp</name>
    <dbReference type="NCBI Taxonomy" id="3101447"/>
    <lineage>
        <taxon>Archaea</taxon>
        <taxon>Candidatus Iainarchaeota</taxon>
        <taxon>Candidatus Iainarchaeia</taxon>
        <taxon>Candidatus Iainarchaeales</taxon>
        <taxon>Candidatus Iainarchaeaceae</taxon>
        <taxon>Candidatus Iainarchaeum</taxon>
    </lineage>
</organism>
<sequence>MIMKSIFKSFVIILAFYLAFILIGPGNLTFFSGSFFTDLGMFAFFMYILCNVMLYYFV</sequence>
<feature type="transmembrane region" description="Helical" evidence="1">
    <location>
        <begin position="39"/>
        <end position="57"/>
    </location>
</feature>
<evidence type="ECO:0000313" key="3">
    <source>
        <dbReference type="Proteomes" id="UP000677687"/>
    </source>
</evidence>
<keyword evidence="1" id="KW-0812">Transmembrane</keyword>
<reference evidence="2" key="2">
    <citation type="submission" date="2021-05" db="EMBL/GenBank/DDBJ databases">
        <title>Protein family content uncovers lineage relationships and bacterial pathway maintenance mechanisms in DPANN archaea.</title>
        <authorList>
            <person name="Castelle C.J."/>
            <person name="Meheust R."/>
            <person name="Jaffe A.L."/>
            <person name="Seitz K."/>
            <person name="Gong X."/>
            <person name="Baker B.J."/>
            <person name="Banfield J.F."/>
        </authorList>
    </citation>
    <scope>NUCLEOTIDE SEQUENCE</scope>
    <source>
        <strain evidence="2">RIFCSPHIGHO2_01_FULL_AR10_44_11</strain>
    </source>
</reference>
<evidence type="ECO:0000256" key="1">
    <source>
        <dbReference type="SAM" id="Phobius"/>
    </source>
</evidence>
<dbReference type="EMBL" id="JAGVWD010000054">
    <property type="protein sequence ID" value="MBS3057673.1"/>
    <property type="molecule type" value="Genomic_DNA"/>
</dbReference>
<dbReference type="AlphaFoldDB" id="A0A8T4KRM7"/>
<proteinExistence type="predicted"/>
<comment type="caution">
    <text evidence="2">The sequence shown here is derived from an EMBL/GenBank/DDBJ whole genome shotgun (WGS) entry which is preliminary data.</text>
</comment>
<keyword evidence="1" id="KW-0472">Membrane</keyword>
<gene>
    <name evidence="2" type="ORF">J4415_03545</name>
</gene>
<feature type="transmembrane region" description="Helical" evidence="1">
    <location>
        <begin position="12"/>
        <end position="33"/>
    </location>
</feature>
<protein>
    <submittedName>
        <fullName evidence="2">Uncharacterized protein</fullName>
    </submittedName>
</protein>